<reference evidence="3" key="1">
    <citation type="submission" date="2023-06" db="EMBL/GenBank/DDBJ databases">
        <authorList>
            <person name="Kurt Z."/>
        </authorList>
    </citation>
    <scope>NUCLEOTIDE SEQUENCE</scope>
</reference>
<gene>
    <name evidence="3" type="ORF">HINF_LOCUS25132</name>
    <name evidence="4" type="ORF">HINF_LOCUS33779</name>
</gene>
<evidence type="ECO:0000313" key="5">
    <source>
        <dbReference type="Proteomes" id="UP001642409"/>
    </source>
</evidence>
<keyword evidence="5" id="KW-1185">Reference proteome</keyword>
<accession>A0AA86PL05</accession>
<dbReference type="EMBL" id="CATOUU010000646">
    <property type="protein sequence ID" value="CAI9937487.1"/>
    <property type="molecule type" value="Genomic_DNA"/>
</dbReference>
<comment type="caution">
    <text evidence="3">The sequence shown here is derived from an EMBL/GenBank/DDBJ whole genome shotgun (WGS) entry which is preliminary data.</text>
</comment>
<dbReference type="Proteomes" id="UP001642409">
    <property type="component" value="Unassembled WGS sequence"/>
</dbReference>
<reference evidence="4 5" key="2">
    <citation type="submission" date="2024-07" db="EMBL/GenBank/DDBJ databases">
        <authorList>
            <person name="Akdeniz Z."/>
        </authorList>
    </citation>
    <scope>NUCLEOTIDE SEQUENCE [LARGE SCALE GENOMIC DNA]</scope>
</reference>
<organism evidence="3">
    <name type="scientific">Hexamita inflata</name>
    <dbReference type="NCBI Taxonomy" id="28002"/>
    <lineage>
        <taxon>Eukaryota</taxon>
        <taxon>Metamonada</taxon>
        <taxon>Diplomonadida</taxon>
        <taxon>Hexamitidae</taxon>
        <taxon>Hexamitinae</taxon>
        <taxon>Hexamita</taxon>
    </lineage>
</organism>
<dbReference type="AlphaFoldDB" id="A0AA86PL05"/>
<proteinExistence type="predicted"/>
<evidence type="ECO:0000313" key="4">
    <source>
        <dbReference type="EMBL" id="CAL6030963.1"/>
    </source>
</evidence>
<dbReference type="EMBL" id="CAXDID020000118">
    <property type="protein sequence ID" value="CAL6030963.1"/>
    <property type="molecule type" value="Genomic_DNA"/>
</dbReference>
<feature type="chain" id="PRO_5041735214" evidence="2">
    <location>
        <begin position="23"/>
        <end position="117"/>
    </location>
</feature>
<feature type="signal peptide" evidence="2">
    <location>
        <begin position="1"/>
        <end position="22"/>
    </location>
</feature>
<keyword evidence="2" id="KW-0732">Signal</keyword>
<feature type="compositionally biased region" description="Polar residues" evidence="1">
    <location>
        <begin position="99"/>
        <end position="117"/>
    </location>
</feature>
<evidence type="ECO:0000256" key="1">
    <source>
        <dbReference type="SAM" id="MobiDB-lite"/>
    </source>
</evidence>
<evidence type="ECO:0000256" key="2">
    <source>
        <dbReference type="SAM" id="SignalP"/>
    </source>
</evidence>
<name>A0AA86PL05_9EUKA</name>
<feature type="region of interest" description="Disordered" evidence="1">
    <location>
        <begin position="91"/>
        <end position="117"/>
    </location>
</feature>
<sequence>MWNNRLLLLWALFCQQYDPSTQVPQCFMKYENQLHKFGSHLNKASSRGNYLFYFEQAPSNTNKVSQERCWYNHRSMRCYFHTHFDHRHYSTEEVEQHTNNDSINRFGHNTAQSVEAQ</sequence>
<evidence type="ECO:0000313" key="3">
    <source>
        <dbReference type="EMBL" id="CAI9937487.1"/>
    </source>
</evidence>
<protein>
    <submittedName>
        <fullName evidence="4">Hypothetical_protein</fullName>
    </submittedName>
</protein>